<name>A0AB74UYN5_9GAMM</name>
<dbReference type="SUPFAM" id="SSF52540">
    <property type="entry name" value="P-loop containing nucleoside triphosphate hydrolases"/>
    <property type="match status" value="1"/>
</dbReference>
<accession>A0AB74UYN5</accession>
<feature type="region of interest" description="Disordered" evidence="7">
    <location>
        <begin position="492"/>
        <end position="514"/>
    </location>
</feature>
<dbReference type="InterPro" id="IPR003688">
    <property type="entry name" value="TraG/VirD4"/>
</dbReference>
<evidence type="ECO:0000256" key="2">
    <source>
        <dbReference type="ARBA" id="ARBA00008806"/>
    </source>
</evidence>
<dbReference type="Pfam" id="PF02534">
    <property type="entry name" value="T4SS-DNA_transf"/>
    <property type="match status" value="1"/>
</dbReference>
<gene>
    <name evidence="9" type="ORF">ACFCQI_14160</name>
</gene>
<keyword evidence="5 8" id="KW-1133">Transmembrane helix</keyword>
<dbReference type="InterPro" id="IPR051539">
    <property type="entry name" value="T4SS-coupling_protein"/>
</dbReference>
<evidence type="ECO:0000256" key="1">
    <source>
        <dbReference type="ARBA" id="ARBA00004651"/>
    </source>
</evidence>
<organism evidence="9">
    <name type="scientific">Rhodanobacter sp. FW102-FHT14D06</name>
    <dbReference type="NCBI Taxonomy" id="3351461"/>
    <lineage>
        <taxon>Bacteria</taxon>
        <taxon>Pseudomonadati</taxon>
        <taxon>Pseudomonadota</taxon>
        <taxon>Gammaproteobacteria</taxon>
        <taxon>Lysobacterales</taxon>
        <taxon>Rhodanobacteraceae</taxon>
        <taxon>Rhodanobacter</taxon>
    </lineage>
</organism>
<evidence type="ECO:0000256" key="4">
    <source>
        <dbReference type="ARBA" id="ARBA00022692"/>
    </source>
</evidence>
<evidence type="ECO:0000256" key="3">
    <source>
        <dbReference type="ARBA" id="ARBA00022475"/>
    </source>
</evidence>
<keyword evidence="4 8" id="KW-0812">Transmembrane</keyword>
<comment type="subcellular location">
    <subcellularLocation>
        <location evidence="1">Cell membrane</location>
        <topology evidence="1">Multi-pass membrane protein</topology>
    </subcellularLocation>
</comment>
<dbReference type="RefSeq" id="WP_395117713.1">
    <property type="nucleotide sequence ID" value="NZ_CP170722.1"/>
</dbReference>
<reference evidence="9" key="1">
    <citation type="submission" date="2024-10" db="EMBL/GenBank/DDBJ databases">
        <authorList>
            <person name="Lesea H.P."/>
            <person name="Kuehl J.V."/>
            <person name="Chandonia J.-M."/>
        </authorList>
    </citation>
    <scope>NUCLEOTIDE SEQUENCE</scope>
    <source>
        <strain evidence="9">FW102-FHT14D06</strain>
    </source>
</reference>
<dbReference type="EMBL" id="CP170722">
    <property type="protein sequence ID" value="XIA21457.1"/>
    <property type="molecule type" value="Genomic_DNA"/>
</dbReference>
<protein>
    <submittedName>
        <fullName evidence="9">Type IV secretory system conjugative DNA transfer family protein</fullName>
    </submittedName>
</protein>
<proteinExistence type="inferred from homology"/>
<evidence type="ECO:0000256" key="7">
    <source>
        <dbReference type="SAM" id="MobiDB-lite"/>
    </source>
</evidence>
<dbReference type="GO" id="GO:0005886">
    <property type="term" value="C:plasma membrane"/>
    <property type="evidence" value="ECO:0007669"/>
    <property type="project" value="UniProtKB-SubCell"/>
</dbReference>
<feature type="transmembrane region" description="Helical" evidence="8">
    <location>
        <begin position="12"/>
        <end position="34"/>
    </location>
</feature>
<evidence type="ECO:0000256" key="5">
    <source>
        <dbReference type="ARBA" id="ARBA00022989"/>
    </source>
</evidence>
<feature type="transmembrane region" description="Helical" evidence="8">
    <location>
        <begin position="66"/>
        <end position="87"/>
    </location>
</feature>
<evidence type="ECO:0000256" key="6">
    <source>
        <dbReference type="ARBA" id="ARBA00023136"/>
    </source>
</evidence>
<keyword evidence="3" id="KW-1003">Cell membrane</keyword>
<sequence length="633" mass="69491">MGVLRTRVAGVVALLLLALTVGLYLGGLLTLWLLRQPAPLHFTTYVEYWQALGQPDWQPFAGKIRLAGGLGFGLPLLSWAIVAVLILKPRARAFHGDARFASRGDLARAGLLKPSPEGVIIGKAGGDYLYLGGTRHIVMTAPTRTGKTTSIAIPVLLTYRHSIVCMDLKGELFQHTSGYRAGIGQTIYRFAPYAEDGRTHRFNPLMAMSSDPRVRVGELQTLGAILYPDEPGQDPFWTSQSRTAFVAFGSYLFEAWDDKVRQNLHGSDGRPIDPNTHDAFPSFERIYRFSAGDDGELKAFLQARLKEPFVSTTTRAALTSLTGMAEQTFASVIATTQAPLQQFLSPILAAATNACDFDVDVLRRRPITIYVVIPPQKLGEARRLLNIFFSTVIGQNLRQTPQDDPALKYQMLLLMDEFTAMGRVNVLSERISLTAGYGIRDLSIIQSLSQLDATYGADEARTYITNHAASIVFTPREQRDAEEYSKMLGDTTVKRRTRSTGKQGTSYSHTEERRPLMLPQELKELPNDEEIIFLEGCRPIKCRKNWYFKDRRLKQRIVPPVAVRPISAAGEHPMPGKTRQAIAAAVSLALAACASPSISNAAAAESSAAVHAAPAIGVKAQHVPSTLSNGCRP</sequence>
<evidence type="ECO:0000256" key="8">
    <source>
        <dbReference type="SAM" id="Phobius"/>
    </source>
</evidence>
<dbReference type="PANTHER" id="PTHR37937:SF1">
    <property type="entry name" value="CONJUGATIVE TRANSFER: DNA TRANSPORT"/>
    <property type="match status" value="1"/>
</dbReference>
<evidence type="ECO:0000313" key="9">
    <source>
        <dbReference type="EMBL" id="XIA21457.1"/>
    </source>
</evidence>
<comment type="similarity">
    <text evidence="2">Belongs to the VirD4/TraG family.</text>
</comment>
<dbReference type="PANTHER" id="PTHR37937">
    <property type="entry name" value="CONJUGATIVE TRANSFER: DNA TRANSPORT"/>
    <property type="match status" value="1"/>
</dbReference>
<dbReference type="AlphaFoldDB" id="A0AB74UYN5"/>
<keyword evidence="6 8" id="KW-0472">Membrane</keyword>
<dbReference type="Gene3D" id="3.40.50.300">
    <property type="entry name" value="P-loop containing nucleotide triphosphate hydrolases"/>
    <property type="match status" value="1"/>
</dbReference>
<dbReference type="InterPro" id="IPR027417">
    <property type="entry name" value="P-loop_NTPase"/>
</dbReference>
<dbReference type="CDD" id="cd01127">
    <property type="entry name" value="TrwB_TraG_TraD_VirD4"/>
    <property type="match status" value="2"/>
</dbReference>